<reference evidence="1 2" key="1">
    <citation type="submission" date="2016-07" db="EMBL/GenBank/DDBJ databases">
        <title>Pervasive Adenine N6-methylation of Active Genes in Fungi.</title>
        <authorList>
            <consortium name="DOE Joint Genome Institute"/>
            <person name="Mondo S.J."/>
            <person name="Dannebaum R.O."/>
            <person name="Kuo R.C."/>
            <person name="Labutti K."/>
            <person name="Haridas S."/>
            <person name="Kuo A."/>
            <person name="Salamov A."/>
            <person name="Ahrendt S.R."/>
            <person name="Lipzen A."/>
            <person name="Sullivan W."/>
            <person name="Andreopoulos W.B."/>
            <person name="Clum A."/>
            <person name="Lindquist E."/>
            <person name="Daum C."/>
            <person name="Ramamoorthy G.K."/>
            <person name="Gryganskyi A."/>
            <person name="Culley D."/>
            <person name="Magnuson J.K."/>
            <person name="James T.Y."/>
            <person name="O'Malley M.A."/>
            <person name="Stajich J.E."/>
            <person name="Spatafora J.W."/>
            <person name="Visel A."/>
            <person name="Grigoriev I.V."/>
        </authorList>
    </citation>
    <scope>NUCLEOTIDE SEQUENCE [LARGE SCALE GENOMIC DNA]</scope>
    <source>
        <strain evidence="1 2">JEL800</strain>
    </source>
</reference>
<proteinExistence type="predicted"/>
<dbReference type="Proteomes" id="UP000193642">
    <property type="component" value="Unassembled WGS sequence"/>
</dbReference>
<organism evidence="1 2">
    <name type="scientific">Rhizoclosmatium globosum</name>
    <dbReference type="NCBI Taxonomy" id="329046"/>
    <lineage>
        <taxon>Eukaryota</taxon>
        <taxon>Fungi</taxon>
        <taxon>Fungi incertae sedis</taxon>
        <taxon>Chytridiomycota</taxon>
        <taxon>Chytridiomycota incertae sedis</taxon>
        <taxon>Chytridiomycetes</taxon>
        <taxon>Chytridiales</taxon>
        <taxon>Chytriomycetaceae</taxon>
        <taxon>Rhizoclosmatium</taxon>
    </lineage>
</organism>
<gene>
    <name evidence="1" type="ORF">BCR33DRAFT_719209</name>
</gene>
<accession>A0A1Y2C188</accession>
<sequence>MGTTKMIVQKPHTPHNLSTMYRCSRSPPHSTVGHIWIKRCHFDDVWIRVAWTAGGLQ</sequence>
<protein>
    <submittedName>
        <fullName evidence="1">Uncharacterized protein</fullName>
    </submittedName>
</protein>
<keyword evidence="2" id="KW-1185">Reference proteome</keyword>
<evidence type="ECO:0000313" key="2">
    <source>
        <dbReference type="Proteomes" id="UP000193642"/>
    </source>
</evidence>
<dbReference type="AlphaFoldDB" id="A0A1Y2C188"/>
<comment type="caution">
    <text evidence="1">The sequence shown here is derived from an EMBL/GenBank/DDBJ whole genome shotgun (WGS) entry which is preliminary data.</text>
</comment>
<name>A0A1Y2C188_9FUNG</name>
<dbReference type="EMBL" id="MCGO01000034">
    <property type="protein sequence ID" value="ORY40664.1"/>
    <property type="molecule type" value="Genomic_DNA"/>
</dbReference>
<evidence type="ECO:0000313" key="1">
    <source>
        <dbReference type="EMBL" id="ORY40664.1"/>
    </source>
</evidence>